<sequence>MGLLLILGGRCFTGHYIITIPTNKLEELTKWSTDRVTSLFFHLSEISKYVKASSEDATGVSQTLPVACLADLRHASALAIKQLVVSLDSVELQRRGTIGAVYFLKPRNKTRSHILKKLLGVKPSKKHPRVPLFKVVLMKTAQELYTHIDISQLTADFCGTIRYNHQSWLHLYNVVIKCVEACRDLLTKLPSVRDKVDLLQEYETEGLSSSQVQQLLADLIERFHMILSESSLPLYLTQCKQTLFLLDHPSSDTHLSLVHPELVSGLRLHLRNTYTELDQWSTELEDAWRVTENRLTVLIQFYRHKERAQEIERKICKLFHPLLREHPIVGKTLSQAELYRAHFTTTLYDPAKELLSQATEILAAVQRLKTDDISDISRCLTTSIQPFATQLQQLQQLYVSVHIFHLLFEK</sequence>
<keyword evidence="1" id="KW-0344">Guanine-nucleotide releasing factor</keyword>
<reference evidence="2" key="1">
    <citation type="submission" date="2021-04" db="EMBL/GenBank/DDBJ databases">
        <authorList>
            <consortium name="Molecular Ecology Group"/>
        </authorList>
    </citation>
    <scope>NUCLEOTIDE SEQUENCE</scope>
</reference>
<dbReference type="GO" id="GO:0007411">
    <property type="term" value="P:axon guidance"/>
    <property type="evidence" value="ECO:0007669"/>
    <property type="project" value="TreeGrafter"/>
</dbReference>
<evidence type="ECO:0000313" key="2">
    <source>
        <dbReference type="EMBL" id="CAG5126904.1"/>
    </source>
</evidence>
<dbReference type="PANTHER" id="PTHR22826">
    <property type="entry name" value="RHO GUANINE EXCHANGE FACTOR-RELATED"/>
    <property type="match status" value="1"/>
</dbReference>
<evidence type="ECO:0000313" key="3">
    <source>
        <dbReference type="Proteomes" id="UP000678393"/>
    </source>
</evidence>
<protein>
    <submittedName>
        <fullName evidence="2">Uncharacterized protein</fullName>
    </submittedName>
</protein>
<dbReference type="EMBL" id="CAJHNH020002491">
    <property type="protein sequence ID" value="CAG5126904.1"/>
    <property type="molecule type" value="Genomic_DNA"/>
</dbReference>
<dbReference type="PANTHER" id="PTHR22826:SF117">
    <property type="entry name" value="PLECKSTRIN HOMOLOGY DOMAIN-CONTAINING FAMILY G MEMBER 4B-RELATED"/>
    <property type="match status" value="1"/>
</dbReference>
<dbReference type="GO" id="GO:0005886">
    <property type="term" value="C:plasma membrane"/>
    <property type="evidence" value="ECO:0007669"/>
    <property type="project" value="TreeGrafter"/>
</dbReference>
<proteinExistence type="predicted"/>
<dbReference type="Proteomes" id="UP000678393">
    <property type="component" value="Unassembled WGS sequence"/>
</dbReference>
<dbReference type="InterPro" id="IPR051336">
    <property type="entry name" value="RhoGEF_Guanine_NuclExch_SF"/>
</dbReference>
<gene>
    <name evidence="2" type="ORF">CUNI_LOCUS12462</name>
</gene>
<keyword evidence="3" id="KW-1185">Reference proteome</keyword>
<dbReference type="GO" id="GO:0005737">
    <property type="term" value="C:cytoplasm"/>
    <property type="evidence" value="ECO:0007669"/>
    <property type="project" value="TreeGrafter"/>
</dbReference>
<dbReference type="GO" id="GO:0005085">
    <property type="term" value="F:guanyl-nucleotide exchange factor activity"/>
    <property type="evidence" value="ECO:0007669"/>
    <property type="project" value="UniProtKB-KW"/>
</dbReference>
<dbReference type="OrthoDB" id="10004999at2759"/>
<evidence type="ECO:0000256" key="1">
    <source>
        <dbReference type="ARBA" id="ARBA00022658"/>
    </source>
</evidence>
<dbReference type="AlphaFoldDB" id="A0A8S3ZBH7"/>
<feature type="non-terminal residue" evidence="2">
    <location>
        <position position="1"/>
    </location>
</feature>
<comment type="caution">
    <text evidence="2">The sequence shown here is derived from an EMBL/GenBank/DDBJ whole genome shotgun (WGS) entry which is preliminary data.</text>
</comment>
<dbReference type="GO" id="GO:0019898">
    <property type="term" value="C:extrinsic component of membrane"/>
    <property type="evidence" value="ECO:0007669"/>
    <property type="project" value="TreeGrafter"/>
</dbReference>
<organism evidence="2 3">
    <name type="scientific">Candidula unifasciata</name>
    <dbReference type="NCBI Taxonomy" id="100452"/>
    <lineage>
        <taxon>Eukaryota</taxon>
        <taxon>Metazoa</taxon>
        <taxon>Spiralia</taxon>
        <taxon>Lophotrochozoa</taxon>
        <taxon>Mollusca</taxon>
        <taxon>Gastropoda</taxon>
        <taxon>Heterobranchia</taxon>
        <taxon>Euthyneura</taxon>
        <taxon>Panpulmonata</taxon>
        <taxon>Eupulmonata</taxon>
        <taxon>Stylommatophora</taxon>
        <taxon>Helicina</taxon>
        <taxon>Helicoidea</taxon>
        <taxon>Geomitridae</taxon>
        <taxon>Candidula</taxon>
    </lineage>
</organism>
<accession>A0A8S3ZBH7</accession>
<name>A0A8S3ZBH7_9EUPU</name>